<feature type="domain" description="DinB-like" evidence="1">
    <location>
        <begin position="8"/>
        <end position="156"/>
    </location>
</feature>
<protein>
    <submittedName>
        <fullName evidence="2">DinB family protein</fullName>
    </submittedName>
</protein>
<dbReference type="InterPro" id="IPR034660">
    <property type="entry name" value="DinB/YfiT-like"/>
</dbReference>
<name>A0A3A6P8T1_9BACL</name>
<dbReference type="RefSeq" id="WP_120114099.1">
    <property type="nucleotide sequence ID" value="NZ_QXQB01000007.1"/>
</dbReference>
<dbReference type="OrthoDB" id="1495892at2"/>
<dbReference type="SUPFAM" id="SSF109854">
    <property type="entry name" value="DinB/YfiT-like putative metalloenzymes"/>
    <property type="match status" value="1"/>
</dbReference>
<dbReference type="EMBL" id="QXQB01000007">
    <property type="protein sequence ID" value="RJX37102.1"/>
    <property type="molecule type" value="Genomic_DNA"/>
</dbReference>
<evidence type="ECO:0000313" key="2">
    <source>
        <dbReference type="EMBL" id="RJX37102.1"/>
    </source>
</evidence>
<reference evidence="2 3" key="1">
    <citation type="submission" date="2018-09" db="EMBL/GenBank/DDBJ databases">
        <title>Paenibacillus aracenensis nov. sp. isolated from a cave in southern Spain.</title>
        <authorList>
            <person name="Jurado V."/>
            <person name="Gutierrez-Patricio S."/>
            <person name="Gonzalez-Pimentel J.L."/>
            <person name="Miller A.Z."/>
            <person name="Laiz L."/>
            <person name="Saiz-Jimenez C."/>
        </authorList>
    </citation>
    <scope>NUCLEOTIDE SEQUENCE [LARGE SCALE GENOMIC DNA]</scope>
    <source>
        <strain evidence="2 3">JCM 19203</strain>
    </source>
</reference>
<organism evidence="2 3">
    <name type="scientific">Paenibacillus pinisoli</name>
    <dbReference type="NCBI Taxonomy" id="1276110"/>
    <lineage>
        <taxon>Bacteria</taxon>
        <taxon>Bacillati</taxon>
        <taxon>Bacillota</taxon>
        <taxon>Bacilli</taxon>
        <taxon>Bacillales</taxon>
        <taxon>Paenibacillaceae</taxon>
        <taxon>Paenibacillus</taxon>
    </lineage>
</organism>
<evidence type="ECO:0000313" key="3">
    <source>
        <dbReference type="Proteomes" id="UP000267798"/>
    </source>
</evidence>
<gene>
    <name evidence="2" type="ORF">D3P09_24640</name>
</gene>
<keyword evidence="3" id="KW-1185">Reference proteome</keyword>
<dbReference type="InterPro" id="IPR024775">
    <property type="entry name" value="DinB-like"/>
</dbReference>
<proteinExistence type="predicted"/>
<dbReference type="Proteomes" id="UP000267798">
    <property type="component" value="Unassembled WGS sequence"/>
</dbReference>
<evidence type="ECO:0000259" key="1">
    <source>
        <dbReference type="Pfam" id="PF12867"/>
    </source>
</evidence>
<dbReference type="Gene3D" id="1.20.120.450">
    <property type="entry name" value="dinb family like domain"/>
    <property type="match status" value="1"/>
</dbReference>
<dbReference type="AlphaFoldDB" id="A0A3A6P8T1"/>
<comment type="caution">
    <text evidence="2">The sequence shown here is derived from an EMBL/GenBank/DDBJ whole genome shotgun (WGS) entry which is preliminary data.</text>
</comment>
<sequence>MNHLECIEAYKSALQQYSAEQLRFIPAQKVWSLGQMYDHVILTALDYLDQVESCASAREEQSGGKTEAGEQLFRAGGFPAIKIKLPDGPENNPNNLRTKDDLSEGLSQVLARIAEWEGRLKNIPPNYKVRHDGFGWLNAQEWFSLIGMHFRHHLRQQRELEAAYALASGNMN</sequence>
<dbReference type="Pfam" id="PF12867">
    <property type="entry name" value="DinB_2"/>
    <property type="match status" value="1"/>
</dbReference>
<accession>A0A3A6P8T1</accession>